<reference evidence="1 2" key="1">
    <citation type="submission" date="2016-01" db="EMBL/GenBank/DDBJ databases">
        <authorList>
            <person name="Oliw E.H."/>
        </authorList>
    </citation>
    <scope>NUCLEOTIDE SEQUENCE [LARGE SCALE GENOMIC DNA]</scope>
    <source>
        <strain evidence="1 2">Zutra 3-1</strain>
    </source>
</reference>
<sequence>MGMSAGEFSMTVSLARVDSYRKSIICTQRYRKR</sequence>
<accession>A0A1S7S2X6</accession>
<proteinExistence type="predicted"/>
<protein>
    <submittedName>
        <fullName evidence="1">Uncharacterized protein</fullName>
    </submittedName>
</protein>
<name>A0A1S7S2X6_9HYPH</name>
<evidence type="ECO:0000313" key="2">
    <source>
        <dbReference type="Proteomes" id="UP000191987"/>
    </source>
</evidence>
<evidence type="ECO:0000313" key="1">
    <source>
        <dbReference type="EMBL" id="CUX61231.1"/>
    </source>
</evidence>
<dbReference type="AlphaFoldDB" id="A0A1S7S2X6"/>
<organism evidence="1 2">
    <name type="scientific">Agrobacterium deltaense Zutra 3/1</name>
    <dbReference type="NCBI Taxonomy" id="1183427"/>
    <lineage>
        <taxon>Bacteria</taxon>
        <taxon>Pseudomonadati</taxon>
        <taxon>Pseudomonadota</taxon>
        <taxon>Alphaproteobacteria</taxon>
        <taxon>Hyphomicrobiales</taxon>
        <taxon>Rhizobiaceae</taxon>
        <taxon>Rhizobium/Agrobacterium group</taxon>
        <taxon>Agrobacterium</taxon>
    </lineage>
</organism>
<gene>
    <name evidence="1" type="ORF">AGR7C_pAt0027</name>
</gene>
<dbReference type="EMBL" id="FBWG01000049">
    <property type="protein sequence ID" value="CUX61231.1"/>
    <property type="molecule type" value="Genomic_DNA"/>
</dbReference>
<dbReference type="Proteomes" id="UP000191987">
    <property type="component" value="Unassembled WGS sequence"/>
</dbReference>